<sequence length="121" mass="12421">MAGVWGRRVVVGGWVGVLGLAVVAGWPVGASATAAPAGLDIARSNACLGCHAIDRKLVGPGFAQVAAKYKGDPQAQKRLEAKVRDGGSGVWGVIPMPAHPRMSDADIKTVVQWVLEGAPSK</sequence>
<keyword evidence="1" id="KW-0813">Transport</keyword>
<feature type="binding site" description="covalent" evidence="6">
    <location>
        <position position="47"/>
    </location>
    <ligand>
        <name>heme c</name>
        <dbReference type="ChEBI" id="CHEBI:61717"/>
    </ligand>
</feature>
<dbReference type="InterPro" id="IPR036909">
    <property type="entry name" value="Cyt_c-like_dom_sf"/>
</dbReference>
<organism evidence="8 9">
    <name type="scientific">Trinickia symbiotica</name>
    <dbReference type="NCBI Taxonomy" id="863227"/>
    <lineage>
        <taxon>Bacteria</taxon>
        <taxon>Pseudomonadati</taxon>
        <taxon>Pseudomonadota</taxon>
        <taxon>Betaproteobacteria</taxon>
        <taxon>Burkholderiales</taxon>
        <taxon>Burkholderiaceae</taxon>
        <taxon>Trinickia</taxon>
    </lineage>
</organism>
<evidence type="ECO:0000256" key="3">
    <source>
        <dbReference type="ARBA" id="ARBA00022723"/>
    </source>
</evidence>
<protein>
    <submittedName>
        <fullName evidence="8">Cytochrome C</fullName>
    </submittedName>
</protein>
<dbReference type="PRINTS" id="PR00606">
    <property type="entry name" value="CYTCHROMECID"/>
</dbReference>
<comment type="caution">
    <text evidence="8">The sequence shown here is derived from an EMBL/GenBank/DDBJ whole genome shotgun (WGS) entry which is preliminary data.</text>
</comment>
<evidence type="ECO:0000256" key="6">
    <source>
        <dbReference type="PIRSR" id="PIRSR602324-1"/>
    </source>
</evidence>
<dbReference type="InterPro" id="IPR002324">
    <property type="entry name" value="Cyt_c_ID"/>
</dbReference>
<dbReference type="Proteomes" id="UP000235777">
    <property type="component" value="Unassembled WGS sequence"/>
</dbReference>
<feature type="binding site" description="covalent" evidence="6">
    <location>
        <position position="96"/>
    </location>
    <ligand>
        <name>heme c</name>
        <dbReference type="ChEBI" id="CHEBI:61717"/>
    </ligand>
</feature>
<dbReference type="SUPFAM" id="SSF46626">
    <property type="entry name" value="Cytochrome c"/>
    <property type="match status" value="1"/>
</dbReference>
<dbReference type="GO" id="GO:0009055">
    <property type="term" value="F:electron transfer activity"/>
    <property type="evidence" value="ECO:0007669"/>
    <property type="project" value="InterPro"/>
</dbReference>
<feature type="binding site" description="covalent" evidence="6">
    <location>
        <position position="51"/>
    </location>
    <ligand>
        <name>heme c</name>
        <dbReference type="ChEBI" id="CHEBI:61717"/>
    </ligand>
</feature>
<keyword evidence="4" id="KW-0249">Electron transport</keyword>
<dbReference type="PROSITE" id="PS51007">
    <property type="entry name" value="CYTC"/>
    <property type="match status" value="1"/>
</dbReference>
<comment type="PTM">
    <text evidence="6">Binds 1 heme c group covalently per subunit.</text>
</comment>
<evidence type="ECO:0000313" key="8">
    <source>
        <dbReference type="EMBL" id="PMS30765.1"/>
    </source>
</evidence>
<dbReference type="Gene3D" id="1.10.760.10">
    <property type="entry name" value="Cytochrome c-like domain"/>
    <property type="match status" value="1"/>
</dbReference>
<evidence type="ECO:0000259" key="7">
    <source>
        <dbReference type="PROSITE" id="PS51007"/>
    </source>
</evidence>
<reference evidence="8 9" key="1">
    <citation type="submission" date="2018-01" db="EMBL/GenBank/DDBJ databases">
        <title>Whole genome analyses suggest that Burkholderia sensu lato contains two further novel genera in the rhizoxinica-symbiotica group Mycetohabitans gen. nov., and Trinickia gen. nov.: implications for the evolution of diazotrophy and nodulation in the Burkholderiaceae.</title>
        <authorList>
            <person name="Estrada-de los Santos P."/>
            <person name="Palmer M."/>
            <person name="Chavez-Ramirez B."/>
            <person name="Beukes C."/>
            <person name="Steenkamp E.T."/>
            <person name="Hirsch A.M."/>
            <person name="Manyaka P."/>
            <person name="Maluk M."/>
            <person name="Lafos M."/>
            <person name="Crook M."/>
            <person name="Gross E."/>
            <person name="Simon M.F."/>
            <person name="Bueno dos Reis Junior F."/>
            <person name="Poole P.S."/>
            <person name="Venter S.N."/>
            <person name="James E.K."/>
        </authorList>
    </citation>
    <scope>NUCLEOTIDE SEQUENCE [LARGE SCALE GENOMIC DNA]</scope>
    <source>
        <strain evidence="8 9">JPY 581</strain>
    </source>
</reference>
<keyword evidence="9" id="KW-1185">Reference proteome</keyword>
<dbReference type="InterPro" id="IPR009056">
    <property type="entry name" value="Cyt_c-like_dom"/>
</dbReference>
<dbReference type="AlphaFoldDB" id="A0A2N7WN65"/>
<accession>A0A2N7WN65</accession>
<dbReference type="STRING" id="863227.GCA_000373005_04086"/>
<feature type="domain" description="Cytochrome c" evidence="7">
    <location>
        <begin position="33"/>
        <end position="118"/>
    </location>
</feature>
<evidence type="ECO:0000256" key="1">
    <source>
        <dbReference type="ARBA" id="ARBA00022448"/>
    </source>
</evidence>
<dbReference type="GO" id="GO:0005506">
    <property type="term" value="F:iron ion binding"/>
    <property type="evidence" value="ECO:0007669"/>
    <property type="project" value="InterPro"/>
</dbReference>
<evidence type="ECO:0000256" key="5">
    <source>
        <dbReference type="ARBA" id="ARBA00023004"/>
    </source>
</evidence>
<name>A0A2N7WN65_9BURK</name>
<gene>
    <name evidence="8" type="ORF">C0Z20_29295</name>
</gene>
<proteinExistence type="predicted"/>
<evidence type="ECO:0000313" key="9">
    <source>
        <dbReference type="Proteomes" id="UP000235777"/>
    </source>
</evidence>
<keyword evidence="2 6" id="KW-0349">Heme</keyword>
<dbReference type="Pfam" id="PF00034">
    <property type="entry name" value="Cytochrom_C"/>
    <property type="match status" value="1"/>
</dbReference>
<evidence type="ECO:0000256" key="4">
    <source>
        <dbReference type="ARBA" id="ARBA00022982"/>
    </source>
</evidence>
<dbReference type="EMBL" id="PNYC01000029">
    <property type="protein sequence ID" value="PMS30765.1"/>
    <property type="molecule type" value="Genomic_DNA"/>
</dbReference>
<keyword evidence="5 6" id="KW-0408">Iron</keyword>
<keyword evidence="3 6" id="KW-0479">Metal-binding</keyword>
<evidence type="ECO:0000256" key="2">
    <source>
        <dbReference type="ARBA" id="ARBA00022617"/>
    </source>
</evidence>
<dbReference type="GO" id="GO:0020037">
    <property type="term" value="F:heme binding"/>
    <property type="evidence" value="ECO:0007669"/>
    <property type="project" value="InterPro"/>
</dbReference>